<protein>
    <submittedName>
        <fullName evidence="2">Uncharacterized protein</fullName>
    </submittedName>
</protein>
<keyword evidence="1" id="KW-1133">Transmembrane helix</keyword>
<organism evidence="2">
    <name type="scientific">Ixodes ricinus</name>
    <name type="common">Common tick</name>
    <name type="synonym">Acarus ricinus</name>
    <dbReference type="NCBI Taxonomy" id="34613"/>
    <lineage>
        <taxon>Eukaryota</taxon>
        <taxon>Metazoa</taxon>
        <taxon>Ecdysozoa</taxon>
        <taxon>Arthropoda</taxon>
        <taxon>Chelicerata</taxon>
        <taxon>Arachnida</taxon>
        <taxon>Acari</taxon>
        <taxon>Parasitiformes</taxon>
        <taxon>Ixodida</taxon>
        <taxon>Ixodoidea</taxon>
        <taxon>Ixodidae</taxon>
        <taxon>Ixodinae</taxon>
        <taxon>Ixodes</taxon>
    </lineage>
</organism>
<reference evidence="2" key="1">
    <citation type="submission" date="2019-12" db="EMBL/GenBank/DDBJ databases">
        <title>An insight into the sialome of adult female Ixodes ricinus ticks feeding for 6 days.</title>
        <authorList>
            <person name="Perner J."/>
            <person name="Ribeiro J.M.C."/>
        </authorList>
    </citation>
    <scope>NUCLEOTIDE SEQUENCE</scope>
    <source>
        <strain evidence="2">Semi-engorged</strain>
        <tissue evidence="2">Salivary glands</tissue>
    </source>
</reference>
<proteinExistence type="predicted"/>
<dbReference type="EMBL" id="GIFC01006662">
    <property type="protein sequence ID" value="MXU88745.1"/>
    <property type="molecule type" value="Transcribed_RNA"/>
</dbReference>
<accession>A0A6B0UH96</accession>
<evidence type="ECO:0000256" key="1">
    <source>
        <dbReference type="SAM" id="Phobius"/>
    </source>
</evidence>
<keyword evidence="1" id="KW-0472">Membrane</keyword>
<sequence length="103" mass="12860">MHMWWRQRPRLLLSTWRWRPAGGSRGNDITWKLCIRLICGILRVVFMVYFYEFSKFGVNFYCYFFFFHYKNIKNYWTKKYAKFVKIITVRGRYFCSCILHSRP</sequence>
<name>A0A6B0UH96_IXORI</name>
<evidence type="ECO:0000313" key="2">
    <source>
        <dbReference type="EMBL" id="MXU88745.1"/>
    </source>
</evidence>
<keyword evidence="1" id="KW-0812">Transmembrane</keyword>
<dbReference type="AlphaFoldDB" id="A0A6B0UH96"/>
<feature type="transmembrane region" description="Helical" evidence="1">
    <location>
        <begin position="56"/>
        <end position="72"/>
    </location>
</feature>